<gene>
    <name evidence="1" type="ORF">H1Rhizo252419_000001</name>
</gene>
<evidence type="ECO:0000313" key="1">
    <source>
        <dbReference type="EMBL" id="QDH88498.1"/>
    </source>
</evidence>
<proteinExistence type="predicted"/>
<dbReference type="EMBL" id="MN034140">
    <property type="protein sequence ID" value="QDH88498.1"/>
    <property type="molecule type" value="Genomic_DNA"/>
</dbReference>
<accession>A0A514D4E8</accession>
<reference evidence="1" key="1">
    <citation type="submission" date="2019-05" db="EMBL/GenBank/DDBJ databases">
        <title>Metatranscriptomic reconstruction reveals RNA viruses with the potential to shape carbon cycling in soil.</title>
        <authorList>
            <person name="Starr E.P."/>
            <person name="Nuccio E."/>
            <person name="Pett-Ridge J."/>
            <person name="Banfield J.F."/>
            <person name="Firestone M.K."/>
        </authorList>
    </citation>
    <scope>NUCLEOTIDE SEQUENCE</scope>
    <source>
        <strain evidence="1">H1_Rhizo_25_scaffold_2419</strain>
    </source>
</reference>
<name>A0A514D4E8_9VIRU</name>
<organism evidence="1">
    <name type="scientific">Riboviria sp</name>
    <dbReference type="NCBI Taxonomy" id="2585031"/>
    <lineage>
        <taxon>Viruses</taxon>
        <taxon>Riboviria</taxon>
    </lineage>
</organism>
<sequence length="210" mass="22064">MGVKTVANASKSRNNMRGSEIMIIPTRYPNPGGDVLHARFAFTVELVSNSSGVAGILLIYGSGTNAAGYGFLNGSCQGFSSLRSAYTKFLVTRLHLKSQLVSNLTAGGYLAINYEPSSSTLANPPTSILDVSNAVHTANATPGIAAILDLRPTDYYNDWRYTLAGSDANSNILSQMGVTQVYGTGPVSSTIGVLEVELDIAFAGYSKLGP</sequence>
<protein>
    <submittedName>
        <fullName evidence="1">Uncharacterized protein</fullName>
    </submittedName>
</protein>